<dbReference type="InterPro" id="IPR006644">
    <property type="entry name" value="Cadg"/>
</dbReference>
<dbReference type="Pfam" id="PF05345">
    <property type="entry name" value="He_PIG"/>
    <property type="match status" value="1"/>
</dbReference>
<dbReference type="SMART" id="SM00089">
    <property type="entry name" value="PKD"/>
    <property type="match status" value="4"/>
</dbReference>
<keyword evidence="7" id="KW-0472">Membrane</keyword>
<dbReference type="Pfam" id="PF16403">
    <property type="entry name" value="Bact_surface_Ig-like"/>
    <property type="match status" value="3"/>
</dbReference>
<dbReference type="RefSeq" id="WP_074669655.1">
    <property type="nucleotide sequence ID" value="NZ_FNTB01000001.1"/>
</dbReference>
<evidence type="ECO:0000256" key="5">
    <source>
        <dbReference type="ARBA" id="ARBA00022824"/>
    </source>
</evidence>
<evidence type="ECO:0000256" key="4">
    <source>
        <dbReference type="ARBA" id="ARBA00022729"/>
    </source>
</evidence>
<dbReference type="SUPFAM" id="SSF49313">
    <property type="entry name" value="Cadherin-like"/>
    <property type="match status" value="3"/>
</dbReference>
<dbReference type="Pfam" id="PF18962">
    <property type="entry name" value="Por_Secre_tail"/>
    <property type="match status" value="1"/>
</dbReference>
<dbReference type="SUPFAM" id="SSF49785">
    <property type="entry name" value="Galactose-binding domain-like"/>
    <property type="match status" value="5"/>
</dbReference>
<dbReference type="NCBIfam" id="NF012200">
    <property type="entry name" value="choice_anch_D"/>
    <property type="match status" value="2"/>
</dbReference>
<evidence type="ECO:0000256" key="1">
    <source>
        <dbReference type="ARBA" id="ARBA00004115"/>
    </source>
</evidence>
<keyword evidence="3" id="KW-0812">Transmembrane</keyword>
<evidence type="ECO:0000313" key="13">
    <source>
        <dbReference type="EMBL" id="SEB39721.1"/>
    </source>
</evidence>
<dbReference type="PANTHER" id="PTHR13460:SF0">
    <property type="entry name" value="MALECTIN"/>
    <property type="match status" value="1"/>
</dbReference>
<evidence type="ECO:0000259" key="11">
    <source>
        <dbReference type="PROSITE" id="PS50093"/>
    </source>
</evidence>
<dbReference type="InterPro" id="IPR014755">
    <property type="entry name" value="Cu-Rt/internalin_Ig-like"/>
</dbReference>
<evidence type="ECO:0000256" key="10">
    <source>
        <dbReference type="SAM" id="SignalP"/>
    </source>
</evidence>
<dbReference type="GO" id="GO:0005509">
    <property type="term" value="F:calcium ion binding"/>
    <property type="evidence" value="ECO:0007669"/>
    <property type="project" value="InterPro"/>
</dbReference>
<dbReference type="CDD" id="cd11304">
    <property type="entry name" value="Cadherin_repeat"/>
    <property type="match status" value="2"/>
</dbReference>
<dbReference type="InterPro" id="IPR021720">
    <property type="entry name" value="Malectin_dom"/>
</dbReference>
<proteinExistence type="inferred from homology"/>
<dbReference type="InterPro" id="IPR032812">
    <property type="entry name" value="SbsA_Ig"/>
</dbReference>
<dbReference type="GO" id="GO:0030246">
    <property type="term" value="F:carbohydrate binding"/>
    <property type="evidence" value="ECO:0007669"/>
    <property type="project" value="InterPro"/>
</dbReference>
<dbReference type="Pfam" id="PF13205">
    <property type="entry name" value="Big_5"/>
    <property type="match status" value="1"/>
</dbReference>
<name>A0A1H4J0E2_9FLAO</name>
<dbReference type="GO" id="GO:0016020">
    <property type="term" value="C:membrane"/>
    <property type="evidence" value="ECO:0007669"/>
    <property type="project" value="InterPro"/>
</dbReference>
<organism evidence="13 14">
    <name type="scientific">Maribacter dokdonensis</name>
    <dbReference type="NCBI Taxonomy" id="320912"/>
    <lineage>
        <taxon>Bacteria</taxon>
        <taxon>Pseudomonadati</taxon>
        <taxon>Bacteroidota</taxon>
        <taxon>Flavobacteriia</taxon>
        <taxon>Flavobacteriales</taxon>
        <taxon>Flavobacteriaceae</taxon>
        <taxon>Maribacter</taxon>
    </lineage>
</organism>
<dbReference type="PROSITE" id="PS50268">
    <property type="entry name" value="CADHERIN_2"/>
    <property type="match status" value="2"/>
</dbReference>
<comment type="subcellular location">
    <subcellularLocation>
        <location evidence="1">Endoplasmic reticulum membrane</location>
        <topology evidence="1">Single-pass type I membrane protein</topology>
    </subcellularLocation>
</comment>
<sequence length="6744" mass="717524">MKKITLLLFLLFYTAIFFGQAPCSNISTLDCSQVEVELPLNLEFNGNQGGILSTGFTMVDAPSSRLTSDDIGADPNVTGLKSGNLSLLSGQLNVMATNGINYNQPSSSGNTNSQMNALGVGLTVRTNVVNIEATFAQPDFNSSTPDNKSQQAGIWFGLNENNFIKLVAVDRPGTNAQKFQLALEQNVGGETGSGTTMTIEELNTVNVPTIGVTNITLRISIDPVTNTVTGFYTLDGASEVQVVGPGNSLNVPESFFVGVDHDNNVATNAISFAGIMTSTRSSTGGSLVVSYDNFVVNEEVTPFEAHINFQNNPSFTTPPTGYVSDYGKNFGNASISVGSINYQFGWKLASDGLTPIDISNEVSNNGGSGASGGAGRNRITGTYNSVSDLEKLQGTLIHFQGDNIISNSGGSQSWLNQPRGNEVIWEIEVPNGTYEVTVGLGDKDANNLDSRHSATLEGYTIIPAFVPTPGQTVIETMIVSVNDGLLTMNGVGGFNSKITHIDIVESTGTPVNGILSFSPNTISEIIADGATGAFSSALSGSGATNIGLVINDNINVVDKTLTGENDWLAIPTTNTLGQFDFTIDASALAENDTRNDKIIATAKGFKPAELDADITVESIVVPTVSVPYRMNVAGQDYTKDGNLFVVENTVFLEETVSTTASTSSYTLVGNNDTDLYYPRRYGADFSYNFPIANGEYIVALHMIENFHDATGARVFDVKIEGNTLINNLDLAASYGKGVLALQSYDVLVADGELNIDFAASANNAIVQAIEILPISLSDENDILALTLENETGAATIDDTAKTVAIEVTHGTALTNLVPTITVSDNATISPNSGLEQDFTNPIIYTVTAENGSEQIWTVTVTEAPSDANDILAFTLDQQSEAAIIDNVAHTVVVEVLNGTLLTGLEPIIIVSDNATINPESGLVQDFTNPVDYTVTAEDGTTTQVWQVSVSEATLTNTAPSITSLATVSVEENQTAVIDVEATDDNDVEGPGLVYSLTGLVDDSLFEIDQVTGVIGFLTSPDFENPTDAGADNVYNIQVTLTDSGALTAVQDIAITVTDISETTGFAIIEDFDSYGVGNLHVVAPSDWLRENGTGAVIPVITEGLTPNTTNSLDFSLGGQTHDYIPLDNSSVTLVANEPFYFGTYFKVTSANARVRTALRIDDEIGGDQWIREQVANDGSGGLIARIGLAGAGSDNGNLVVDSDEVFQFVIQAVWDGVDTITYSWTTQPKLNINETVWTAAGTHTVQGTPEIGRLFISSSNTNNAKLGPVRIATDYTAVVTEEINNAPVINEQTFTAVEDLAINSIIGTVVATDSDSANLNYTITAGNIGNAFDVNNSTGEITSLVELDFDSNPQYVLAVEVSDGENTVSADITINITEVIDIEYCSPISTLDCEEIEVSLPLNLDFSSSVENSILENSNQGTGFTMVLENSEARRDGDISVTNPNINGYEASLLSLNSGVLEIQSQGGIAYLNPPASNNNNNQINTLGVGFDGLNESISIKATILNIVTGGSSAQAGIWFGYDEDNFVKLNVNNDNVEIRVESAGLSNASQQVQDNNVGVSGNDVTLELIVNPVALTAEAIYTIGSGSSVSLGSIQIPADYFTGRDINETGLQDNMSFAGIYATHRAGAQFTASFDDFSVHSANVNTATEITAFSFTEETGIATIDDLNNTIAIQVVSGTTLTALTPTIELSSGATISPLSNTSQDFSTPFIYTVTAEDGITSEAWTVTVTEESIPCTPISTLDCDEIEVGLPLALDFTVANGNMSDTGLTMVLEPSARLTDDDDIAHSDVPGYAPSLLTQNANGLSITSTKGIFYNQPVGAPRSNNTNSQMNALGAGLVVPSGVFSVSSTLENPDFSVSATNNSQQAGIWFGLDEDHYLKLAILKTGNTSRKVQLQVENMDETTSETAFLEINTGNIASNTGEITLRMELDPINNTVKGYYSFNGGAEILVSNSGGDVLSVPSNYFEGTTFDSANPAKELNFAGVFTTHRNAAEDQSITAIFKDFEIAVEEVALELAFDDSELNFIGNVGTTIPSRSTLLSSTSGNPTVIFSEDPDAFEWLVLPSETTVGEVTFSIKENVPAGTYSTRVFAIDDPELGYENAEITINLEVREKQTPLVLGITPSDGATGVSVNASVSANNLFLPNFDEIGNTGVDNNSINNSTVKIYKEGNTTPIASTANGTGGGDAISIVPSQPLESNTTYVVEIDGVLDVTGEPFAFFTSSFTTGGGGGGPTTDLDNVSFENVGVVASGAKFATLTIGPDGKLYGLEIDGDIHRWDLNADGTLANEQVLNAWKLSYGSRAAIGFAFDPDATATNLIVYITHQSGALNNAPSWDGRISRLTGVNLENEDLIVTNLPRSKKDHLTNSIAFKSDEPNVLYFNQGSNSAAGAPDNAWGNRKERLLSASALRLDLDKLPESQWPLNAKTTMDPAAINSVNTGSPTLVSTVSTYTEDGQTYADDGTYNPYYINAPLTLFATGIRNAYDLVWHSNGQLYVPTNGTAGGSNAPASIDGTRRPDGSFYDHSNPLYPIIPASNGNNVQRDWLFRIDPNSTIGFYGHPNPLRGEFVLNRGDADVNNAVYNGVSADVNYRGDAFDFELNKSPNGVIEYRSNAENGNLQGAILVVRYSGGNDIIALVPDGPNGDISTFKVGIPGFTGFNDPLDLIEDVNTGNIYVSDYGSSNIILLKPSNQSTPKAVIVVSNEDFSGDAVSSGTNSYSEEITLSNLGNATLNNITAQITGDDANQFSFSGLPSSIAAQNSGSFDIIFDPTSNGPKFAELTISGTDAEPVIISLSGLGKAGTGGASEPSLQWILNTQLGDGVVNVGDTNTSTNLIDLESGASYNDILGDEVAIQKFERASDAPVTLEVLSVYGPEANNPIVAFGWYESGDVNSVTEIFNIENTTTNNGQTLNPIVNGSLSFDPGIESFGFVSRWPYFSNRQLFSEDILNTFSGAIPHHVRIYELPGEENAYIIATEEHVSGYDYQDIVVIARNIQPFDDTPVEACAPISTLECSELAVSLPFALDFDGTEGGLSNTGFTMVDNPSARIAADGSISNPNVPGYEPSKINVTSGNLNINASNGIAYIINGTGSGTSTDVNSQINTLGVAFNANTIGNFSIQTTLINPYSDGSNDSEQGGLWFGLDEDNFVKLNVSNGGQVELRSEVAGVSGDASKIGATNVTGLHSSNVNLRLFVDVENNLLTAYYTLNNGTEIVVGSLPLPSVYLSGNADYSNQSFAGVYATKRRELVADVVYVFEDFAITPENQVTFQPVSINFSLPEDVPPTGYLVDSGLGFADRGNSYSYGWLTTNGQTALDLSENARNREVGSVDVLQNTLIHMQYGDVNNGAGTNGVLTEGIWEMAVPNGNYTVSVGVGDPSVDSNSNDIPNHTINVEGINIIDGYTPTGTVGSATRFTSGTTTVTVSDGRLTIDASGGHNTKINSLTILEGGEITEPFFTNVTPSHNAVNVAITDFQINVEVVTPVGYELDKTTYAGNVNFYEVTTGGEVLVPSNSNDTGGGDAITLTPLSPLKPFTNYVFRLTSDIEANLVGDTSDRLAFAEFESQFTTGDEDTVAELDLTGVEFTKVPGGIALGDGTSNQRFSSLVIGPDGKLYASTIGNFNSDGKIYRWDMAIDGTLENLEILSPELQGAVHPEDGARANNDRLIIGLVFDPASTAENLIAYVTHSTASVTNGPEWDGILSKLSGPTLSTVEDLIIHLPRSGKDHLTNSIEFDLQGDMFISQGSNTAGGDPDPNWVNRPERLLAGAILKVELDKLPSDLPLSAYTTDNISVINSATSGSLTMSDGSYNPFATNAPLTIFATGVRNAYDLVWHSNGWLYIPTNGTAGNNNNSPNSPSTDDYPLARRIDGLTTIPDVPLLTGGETQKDWLFKTQGGSYHGHPNPYRGEFVLNHGGAPYSGLPGQEEASYTDVAKYPNDLGPDPNYREPAFDFGKNKSPNGAIEYQSNAFGGKLQGLLMVVRFSGQDDILVMQPKSNGDIGNVNGDVPGLGGFDDPLDVIEDPRTGNIYISEYDRDNNGTPKLTLLRATVPATVGPEIAATPDELIFEITVNNEGENSNTKTVSVTNEGTAALNISGATITGEYADQFESVTPTGAISLAPSESQVYSITYAPDLNGSNLGYQEASLVLTSDDEVNPSFEFGLHALKKAGFEGGEEPALQDVVDALGIGVNVGWTSLANGTNPAPSGDESEVELWIKASDAPVNVTPVGRYSPAEELPFGWYTNTEGVVALNEVGVLEGEIENAQTLFPPIVSGDNVFDPLGAVFGFYVDSNSFGRINYSEDGLNAIQPSGVVHRTRIYPMADRDGNPIENSYLIAFEDASNGDYQDYMFIIDNVVPYEDGTLVLDFNKNELSYVAPINQEEIPTQELMLSGNGGVTSSEISLTSSEDWVVLPTSFEINSSFEIGVDITGLSIGSYQATITATASNYQDATIDVNLSVTNELVYVYQFNFQDADDIAVSPQGYIDDLGVPYGVQDTSLGDLSFGWVEPGTLTPANAAVNGRNREGDALLSTFTIIGHNNATNYPQRDWVVNVPNGSYSVNISVGDPDFSDSNHVLDVNGVTIINYNQESTAPDYYGSFEQTNMVEVTDGLLRLSLGAGGANAKPNYIRLAPIDTSLLLPTIVADFDGNSSDENTYRGAVSIELSAIDESESGSIVRLEYMLDDNVLEGYSVPINVVDVGNHVLVVTAEDANGNIAEETFEFTIETPSGALLVLENMTKIPGTDRGFPADDYYTFHRLGNPGQAEVHDSNVMRLNNSGIGPLVVTAINISDANDYSYELLDSTGGIATLPLTIETGSYADVDVTFFGGTSTVSNGIFVESIEIISNADNALENKATLHGAYSPQPEGGDEINAQEVFDAFGFESSMLSVVNDEGTITPPNALPYRPSSNYPIAENIDAGYEGDLILSSTFVQADPSKPVIGIQISALHGGPSSNGAKFVEVDGTGTVGGINFSHDGTYYQTLLPRKGDGINFDTATSISGPFRIAISNYLTSGGNNINGNRPDLLGARVYKVIDHNGDVIPNEYIVLQDFVQGGCGAGSANCDWNDNTFYFINIRPEAVPTAQPIDDLLVAINELFSLDTNEYFDKGYPGNILEITATANGEVLPSWINFDSTTGLFEGTPPVGTTGSYSIVLTAEDANGLTALTSFEISISEPPVANDDSYVTEQNVAINLALLDNDSDPNDHLITIVSVESPLNGLAELNEAGTEVLYIPALDYVGSDSFSYTIEDETGLQAIANVSISINEANQAPVAVITTNTIEGPAALYVDFDGSGSSDDNDNIVSYLWNFGDGSGTSKDAVTNYTYNTVGVYQASLTVTDNLSLSHTDYITITVTGVGNTAPNAVASITPIGGVNSLQFSFDGSASNDAESGLTYEWNFGDGSPVSTDQITQHTYEFTGIYTVTLKVTDAGNLMDSFTIDVEAKDEVVNDFALRINAGGPELIHNGDVFAADRDFVGGKVYENTNATVAILYQTERSASPPTFGYDIPLVDGDYQVILHFAEIYWGANGGGAAGEDKRVFDVTMEGNIILDDYDINADVGSQTAVTKTFDVTMSDGILNLVFDASGGDGINQPKLSAIEVVGLGVANELPIADAGEDKTITLPTNNIELVGSGTDSDGTITSYVWTKESGPNGESLNGVNSSTLSVGNLVEGMYIYRLTVTDNMGNVDFDEVSLTVLPKELHYSYALRINAGGSELMHNGELFISDNYFVGGKIYENTQATVSTLYQTERSADPPAFGYDIPLVDGDYQVILHFAEIYWGANGGGAAGEDKRVFDVTMEGNTILDDYDINSDVGAQNEVIKTFDVTISDGMLNLVLEAEGVDGINQPKLSAIEILSNEDIDNQNPVITLNGESYLELNIGDEYVELGVLAIDNIDGDISELVIIGGDIVTTEVEGTYVVTYNVKDSSGNESEEVIRRVEVVDVTEAFNAPDADINLALLDDAVLGGSVDGGRGTMGAILYDPVTENYYTPTRFNEYGVAYGENLGRPGAEDGFRWQVDWSSTKLVNYITFGGTYPNQPQPNSMWRISYLRNGTWTVLEEGKGGWIDSGIYEWGGGAQYPIEADALRVQVYSDGGTDLVSIHLRGRGGVSGYVDDSSTATKATLVQYLPGDHGPDTTAPVITLNGANPQVIELGSGYTELGATTDDGSPVDIDSSSFMDVVGGYDIVYSSTDGTNRSEDVIRRVEVVDVPEAFNAPDADINLALLDDAVLGGSVDGGRGTMGAILYDPVTENYYTPTRFNEYGVGRYDNLGRPGAEDGFRWQVDWSSTKLVNYITFGGTYPNQPQPNSMWRISYLRNGTWTVLEEGKGGWIDSGIYEWGGGAQYPIEADALRVQVYSDGGTDLVSIHLRGRGGVSGYVDDSSTATKATLVQYLPGDHGPDTTAPVITLNGANPQVIELGSGYTELGATTDDGSPVDIDSSSFMDVVGGYDIVYSSTDGTNRSEDVIRRVEVVDVTESFNAPDADINLALLDDAVLGGSVNGGRGTMEAILYDPVTENYYTPTRFNEYGVGRYDNLGRPGAEDGFRWQVDWSSTKLVNYITFGGTYPNQPQPNSMWRISYLRNGTWTVLEEGKGGWIDSGIYEWGGGAQYPIEADALRVQVYSDGGTDLVSIHLRGRGGVSGYVDDSSTATKATLVQYLPVSSISSKTSESPGNGMVVYPNPAVDETSVSFDFPTTVGTIRIFDVTGRLVQTIKGGPIDDRGLPISVRDMPEGVYFVKTTDTAGVEFQQKMLIQRQ</sequence>
<dbReference type="OrthoDB" id="1491481at2"/>
<accession>A0A1H4J0E2</accession>
<keyword evidence="4 10" id="KW-0732">Signal</keyword>
<dbReference type="PANTHER" id="PTHR13460">
    <property type="match status" value="1"/>
</dbReference>
<feature type="domain" description="PKD" evidence="11">
    <location>
        <begin position="5262"/>
        <end position="5349"/>
    </location>
</feature>
<dbReference type="Pfam" id="PF17963">
    <property type="entry name" value="Big_9"/>
    <property type="match status" value="1"/>
</dbReference>
<dbReference type="CDD" id="cd00146">
    <property type="entry name" value="PKD"/>
    <property type="match status" value="2"/>
</dbReference>
<feature type="domain" description="Cadherin" evidence="12">
    <location>
        <begin position="961"/>
        <end position="1071"/>
    </location>
</feature>
<dbReference type="InterPro" id="IPR022409">
    <property type="entry name" value="PKD/Chitinase_dom"/>
</dbReference>
<keyword evidence="9" id="KW-0119">Carbohydrate metabolism</keyword>
<dbReference type="InterPro" id="IPR026444">
    <property type="entry name" value="Secre_tail"/>
</dbReference>
<dbReference type="InterPro" id="IPR011041">
    <property type="entry name" value="Quinoprot_gluc/sorb_DH_b-prop"/>
</dbReference>
<dbReference type="Gene3D" id="2.60.120.430">
    <property type="entry name" value="Galactose-binding lectin"/>
    <property type="match status" value="6"/>
</dbReference>
<dbReference type="SMART" id="SM00736">
    <property type="entry name" value="CADG"/>
    <property type="match status" value="1"/>
</dbReference>
<evidence type="ECO:0000256" key="9">
    <source>
        <dbReference type="ARBA" id="ARBA00023277"/>
    </source>
</evidence>
<dbReference type="InterPro" id="IPR035986">
    <property type="entry name" value="PKD_dom_sf"/>
</dbReference>
<dbReference type="GO" id="GO:0007156">
    <property type="term" value="P:homophilic cell adhesion via plasma membrane adhesion molecules"/>
    <property type="evidence" value="ECO:0007669"/>
    <property type="project" value="InterPro"/>
</dbReference>
<dbReference type="SMART" id="SM00112">
    <property type="entry name" value="CA"/>
    <property type="match status" value="2"/>
</dbReference>
<dbReference type="Pfam" id="PF18911">
    <property type="entry name" value="PKD_4"/>
    <property type="match status" value="2"/>
</dbReference>
<keyword evidence="6" id="KW-1133">Transmembrane helix</keyword>
<evidence type="ECO:0000313" key="14">
    <source>
        <dbReference type="Proteomes" id="UP000183038"/>
    </source>
</evidence>
<evidence type="ECO:0000256" key="7">
    <source>
        <dbReference type="ARBA" id="ARBA00023136"/>
    </source>
</evidence>
<dbReference type="InterPro" id="IPR013783">
    <property type="entry name" value="Ig-like_fold"/>
</dbReference>
<keyword evidence="8" id="KW-0325">Glycoprotein</keyword>
<dbReference type="InterPro" id="IPR000601">
    <property type="entry name" value="PKD_dom"/>
</dbReference>
<feature type="chain" id="PRO_5010194401" evidence="10">
    <location>
        <begin position="22"/>
        <end position="6744"/>
    </location>
</feature>
<dbReference type="Pfam" id="PF11721">
    <property type="entry name" value="Malectin"/>
    <property type="match status" value="3"/>
</dbReference>
<dbReference type="Gene3D" id="2.60.40.1220">
    <property type="match status" value="1"/>
</dbReference>
<dbReference type="InterPro" id="IPR008979">
    <property type="entry name" value="Galactose-bd-like_sf"/>
</dbReference>
<comment type="similarity">
    <text evidence="2">Belongs to the malectin family.</text>
</comment>
<dbReference type="Gene3D" id="2.60.120.200">
    <property type="match status" value="4"/>
</dbReference>
<dbReference type="PROSITE" id="PS50093">
    <property type="entry name" value="PKD"/>
    <property type="match status" value="2"/>
</dbReference>
<evidence type="ECO:0000259" key="12">
    <source>
        <dbReference type="PROSITE" id="PS50268"/>
    </source>
</evidence>
<dbReference type="Gene3D" id="2.120.10.30">
    <property type="entry name" value="TolB, C-terminal domain"/>
    <property type="match status" value="2"/>
</dbReference>
<dbReference type="EMBL" id="FNTB01000001">
    <property type="protein sequence ID" value="SEB39721.1"/>
    <property type="molecule type" value="Genomic_DNA"/>
</dbReference>
<dbReference type="Gene3D" id="2.60.40.2340">
    <property type="match status" value="3"/>
</dbReference>
<protein>
    <submittedName>
        <fullName evidence="13">Putative Ig domain-containing protein</fullName>
    </submittedName>
</protein>
<dbReference type="InterPro" id="IPR015919">
    <property type="entry name" value="Cadherin-like_sf"/>
</dbReference>
<dbReference type="Proteomes" id="UP000183038">
    <property type="component" value="Unassembled WGS sequence"/>
</dbReference>
<dbReference type="Gene3D" id="2.60.40.10">
    <property type="entry name" value="Immunoglobulins"/>
    <property type="match status" value="7"/>
</dbReference>
<dbReference type="InterPro" id="IPR011042">
    <property type="entry name" value="6-blade_b-propeller_TolB-like"/>
</dbReference>
<evidence type="ECO:0000256" key="8">
    <source>
        <dbReference type="ARBA" id="ARBA00023180"/>
    </source>
</evidence>
<evidence type="ECO:0000256" key="6">
    <source>
        <dbReference type="ARBA" id="ARBA00022989"/>
    </source>
</evidence>
<feature type="domain" description="Cadherin" evidence="12">
    <location>
        <begin position="1288"/>
        <end position="1389"/>
    </location>
</feature>
<dbReference type="InterPro" id="IPR039155">
    <property type="entry name" value="MLEC"/>
</dbReference>
<gene>
    <name evidence="13" type="ORF">SAMN05192540_0034</name>
</gene>
<reference evidence="13 14" key="1">
    <citation type="submission" date="2016-10" db="EMBL/GenBank/DDBJ databases">
        <authorList>
            <person name="de Groot N.N."/>
        </authorList>
    </citation>
    <scope>NUCLEOTIDE SEQUENCE [LARGE SCALE GENOMIC DNA]</scope>
    <source>
        <strain evidence="13 14">MAR_2009_71</strain>
    </source>
</reference>
<evidence type="ECO:0000256" key="2">
    <source>
        <dbReference type="ARBA" id="ARBA00009141"/>
    </source>
</evidence>
<dbReference type="Pfam" id="PF22352">
    <property type="entry name" value="K319L-like_PKD"/>
    <property type="match status" value="1"/>
</dbReference>
<keyword evidence="5" id="KW-0256">Endoplasmic reticulum</keyword>
<dbReference type="NCBIfam" id="TIGR04183">
    <property type="entry name" value="Por_Secre_tail"/>
    <property type="match status" value="1"/>
</dbReference>
<dbReference type="InterPro" id="IPR002126">
    <property type="entry name" value="Cadherin-like_dom"/>
</dbReference>
<evidence type="ECO:0000256" key="3">
    <source>
        <dbReference type="ARBA" id="ARBA00022692"/>
    </source>
</evidence>
<dbReference type="Gene3D" id="2.60.40.60">
    <property type="entry name" value="Cadherins"/>
    <property type="match status" value="2"/>
</dbReference>
<dbReference type="Pfam" id="PF00028">
    <property type="entry name" value="Cadherin"/>
    <property type="match status" value="1"/>
</dbReference>
<feature type="signal peptide" evidence="10">
    <location>
        <begin position="1"/>
        <end position="21"/>
    </location>
</feature>
<dbReference type="SUPFAM" id="SSF50952">
    <property type="entry name" value="Soluble quinoprotein glucose dehydrogenase"/>
    <property type="match status" value="1"/>
</dbReference>
<dbReference type="SUPFAM" id="SSF49299">
    <property type="entry name" value="PKD domain"/>
    <property type="match status" value="3"/>
</dbReference>
<feature type="domain" description="PKD" evidence="11">
    <location>
        <begin position="5352"/>
        <end position="5433"/>
    </location>
</feature>
<dbReference type="InterPro" id="IPR032179">
    <property type="entry name" value="Cry22Aa_Ig-like"/>
</dbReference>